<dbReference type="Proteomes" id="UP000499080">
    <property type="component" value="Unassembled WGS sequence"/>
</dbReference>
<dbReference type="EMBL" id="BGPR01057699">
    <property type="protein sequence ID" value="GBO33974.1"/>
    <property type="molecule type" value="Genomic_DNA"/>
</dbReference>
<keyword evidence="2" id="KW-1185">Reference proteome</keyword>
<proteinExistence type="predicted"/>
<name>A0A4Y2WBH8_ARAVE</name>
<protein>
    <submittedName>
        <fullName evidence="1">Uncharacterized protein</fullName>
    </submittedName>
</protein>
<organism evidence="1 2">
    <name type="scientific">Araneus ventricosus</name>
    <name type="common">Orbweaver spider</name>
    <name type="synonym">Epeira ventricosa</name>
    <dbReference type="NCBI Taxonomy" id="182803"/>
    <lineage>
        <taxon>Eukaryota</taxon>
        <taxon>Metazoa</taxon>
        <taxon>Ecdysozoa</taxon>
        <taxon>Arthropoda</taxon>
        <taxon>Chelicerata</taxon>
        <taxon>Arachnida</taxon>
        <taxon>Araneae</taxon>
        <taxon>Araneomorphae</taxon>
        <taxon>Entelegynae</taxon>
        <taxon>Araneoidea</taxon>
        <taxon>Araneidae</taxon>
        <taxon>Araneus</taxon>
    </lineage>
</organism>
<evidence type="ECO:0000313" key="1">
    <source>
        <dbReference type="EMBL" id="GBO33974.1"/>
    </source>
</evidence>
<reference evidence="1 2" key="1">
    <citation type="journal article" date="2019" name="Sci. Rep.">
        <title>Orb-weaving spider Araneus ventricosus genome elucidates the spidroin gene catalogue.</title>
        <authorList>
            <person name="Kono N."/>
            <person name="Nakamura H."/>
            <person name="Ohtoshi R."/>
            <person name="Moran D.A.P."/>
            <person name="Shinohara A."/>
            <person name="Yoshida Y."/>
            <person name="Fujiwara M."/>
            <person name="Mori M."/>
            <person name="Tomita M."/>
            <person name="Arakawa K."/>
        </authorList>
    </citation>
    <scope>NUCLEOTIDE SEQUENCE [LARGE SCALE GENOMIC DNA]</scope>
</reference>
<comment type="caution">
    <text evidence="1">The sequence shown here is derived from an EMBL/GenBank/DDBJ whole genome shotgun (WGS) entry which is preliminary data.</text>
</comment>
<accession>A0A4Y2WBH8</accession>
<evidence type="ECO:0000313" key="2">
    <source>
        <dbReference type="Proteomes" id="UP000499080"/>
    </source>
</evidence>
<dbReference type="AlphaFoldDB" id="A0A4Y2WBH8"/>
<sequence length="87" mass="9581">MNWTIPTLGVIYTPCYNLKRTEMGCGWQGLLDHPTALISEAIAEPHLPSKEASRLRPALVAVKEKFSDRLAGDERVKCTTLIALVSS</sequence>
<gene>
    <name evidence="1" type="ORF">AVEN_69937_1</name>
</gene>